<dbReference type="EMBL" id="JH711579">
    <property type="protein sequence ID" value="EIW80459.1"/>
    <property type="molecule type" value="Genomic_DNA"/>
</dbReference>
<feature type="region of interest" description="Disordered" evidence="1">
    <location>
        <begin position="287"/>
        <end position="435"/>
    </location>
</feature>
<feature type="chain" id="PRO_5024396724" evidence="3">
    <location>
        <begin position="24"/>
        <end position="541"/>
    </location>
</feature>
<dbReference type="RefSeq" id="XP_007769406.1">
    <property type="nucleotide sequence ID" value="XM_007771216.1"/>
</dbReference>
<feature type="compositionally biased region" description="Low complexity" evidence="1">
    <location>
        <begin position="411"/>
        <end position="433"/>
    </location>
</feature>
<evidence type="ECO:0000313" key="4">
    <source>
        <dbReference type="EMBL" id="EIW80459.1"/>
    </source>
</evidence>
<dbReference type="KEGG" id="cput:CONPUDRAFT_165975"/>
<dbReference type="Proteomes" id="UP000053558">
    <property type="component" value="Unassembled WGS sequence"/>
</dbReference>
<evidence type="ECO:0000256" key="1">
    <source>
        <dbReference type="SAM" id="MobiDB-lite"/>
    </source>
</evidence>
<proteinExistence type="predicted"/>
<feature type="transmembrane region" description="Helical" evidence="2">
    <location>
        <begin position="141"/>
        <end position="165"/>
    </location>
</feature>
<dbReference type="GeneID" id="19205440"/>
<evidence type="ECO:0000256" key="2">
    <source>
        <dbReference type="SAM" id="Phobius"/>
    </source>
</evidence>
<feature type="compositionally biased region" description="Polar residues" evidence="1">
    <location>
        <begin position="316"/>
        <end position="333"/>
    </location>
</feature>
<organism evidence="4 5">
    <name type="scientific">Coniophora puteana (strain RWD-64-598)</name>
    <name type="common">Brown rot fungus</name>
    <dbReference type="NCBI Taxonomy" id="741705"/>
    <lineage>
        <taxon>Eukaryota</taxon>
        <taxon>Fungi</taxon>
        <taxon>Dikarya</taxon>
        <taxon>Basidiomycota</taxon>
        <taxon>Agaricomycotina</taxon>
        <taxon>Agaricomycetes</taxon>
        <taxon>Agaricomycetidae</taxon>
        <taxon>Boletales</taxon>
        <taxon>Coniophorineae</taxon>
        <taxon>Coniophoraceae</taxon>
        <taxon>Coniophora</taxon>
    </lineage>
</organism>
<sequence length="541" mass="58410">MYARVISALLSLLLAVRPWFVDLAYHTDIFLLGSSLLFNTVKPTVDVSPPPLVLSDHGLPLFSGYAALDPLFSPHAECLPCDPSDPDSPRCYFESVYFNRSLRVNPRKALYTLFTERLHSFSGGADPLGSLPFDMRLDPQVSIALALVFALSAVWTLLFSVAGAMHAFSMSGWWQNYVSSTHPTLDVPDSSDTHLSHLTQSLLSVPPTSGLGGDRTQGGSKDAIARLTETSDSNSGRQGRCQWEGSPLDTSVLSAALSTPGISPRQPWSLAPAASIEELHTHMHLFSPNVGNRSSDSELVPERCPGSGDGSPDSGYNRNEVSTCPSRKASANSARGEVGARPLPTSPSLTVNPNDDFWMDAVNDPDFAPRLSPRSDGTISNPGSAKKSGRPGRYRPEKRVGFALTNQHTRSQSLDSSATSSPSPSPRNPSLLPIVSGPRRYAKYVPPHRRVEGEIKWTTASPGPHGLYLGEGSARSTWTPLDLEPPRSNLIALTDLLSAARSGGQLDMEVAGDDSEGEEWKGCDASPPDWRNHRRSTSLFM</sequence>
<feature type="signal peptide" evidence="3">
    <location>
        <begin position="1"/>
        <end position="23"/>
    </location>
</feature>
<keyword evidence="2" id="KW-0812">Transmembrane</keyword>
<dbReference type="AlphaFoldDB" id="A0A5M3MMP5"/>
<keyword evidence="5" id="KW-1185">Reference proteome</keyword>
<protein>
    <submittedName>
        <fullName evidence="4">Uncharacterized protein</fullName>
    </submittedName>
</protein>
<keyword evidence="3" id="KW-0732">Signal</keyword>
<keyword evidence="2" id="KW-0472">Membrane</keyword>
<feature type="region of interest" description="Disordered" evidence="1">
    <location>
        <begin position="508"/>
        <end position="528"/>
    </location>
</feature>
<evidence type="ECO:0000313" key="5">
    <source>
        <dbReference type="Proteomes" id="UP000053558"/>
    </source>
</evidence>
<evidence type="ECO:0000256" key="3">
    <source>
        <dbReference type="SAM" id="SignalP"/>
    </source>
</evidence>
<reference evidence="5" key="1">
    <citation type="journal article" date="2012" name="Science">
        <title>The Paleozoic origin of enzymatic lignin decomposition reconstructed from 31 fungal genomes.</title>
        <authorList>
            <person name="Floudas D."/>
            <person name="Binder M."/>
            <person name="Riley R."/>
            <person name="Barry K."/>
            <person name="Blanchette R.A."/>
            <person name="Henrissat B."/>
            <person name="Martinez A.T."/>
            <person name="Otillar R."/>
            <person name="Spatafora J.W."/>
            <person name="Yadav J.S."/>
            <person name="Aerts A."/>
            <person name="Benoit I."/>
            <person name="Boyd A."/>
            <person name="Carlson A."/>
            <person name="Copeland A."/>
            <person name="Coutinho P.M."/>
            <person name="de Vries R.P."/>
            <person name="Ferreira P."/>
            <person name="Findley K."/>
            <person name="Foster B."/>
            <person name="Gaskell J."/>
            <person name="Glotzer D."/>
            <person name="Gorecki P."/>
            <person name="Heitman J."/>
            <person name="Hesse C."/>
            <person name="Hori C."/>
            <person name="Igarashi K."/>
            <person name="Jurgens J.A."/>
            <person name="Kallen N."/>
            <person name="Kersten P."/>
            <person name="Kohler A."/>
            <person name="Kuees U."/>
            <person name="Kumar T.K.A."/>
            <person name="Kuo A."/>
            <person name="LaButti K."/>
            <person name="Larrondo L.F."/>
            <person name="Lindquist E."/>
            <person name="Ling A."/>
            <person name="Lombard V."/>
            <person name="Lucas S."/>
            <person name="Lundell T."/>
            <person name="Martin R."/>
            <person name="McLaughlin D.J."/>
            <person name="Morgenstern I."/>
            <person name="Morin E."/>
            <person name="Murat C."/>
            <person name="Nagy L.G."/>
            <person name="Nolan M."/>
            <person name="Ohm R.A."/>
            <person name="Patyshakuliyeva A."/>
            <person name="Rokas A."/>
            <person name="Ruiz-Duenas F.J."/>
            <person name="Sabat G."/>
            <person name="Salamov A."/>
            <person name="Samejima M."/>
            <person name="Schmutz J."/>
            <person name="Slot J.C."/>
            <person name="St John F."/>
            <person name="Stenlid J."/>
            <person name="Sun H."/>
            <person name="Sun S."/>
            <person name="Syed K."/>
            <person name="Tsang A."/>
            <person name="Wiebenga A."/>
            <person name="Young D."/>
            <person name="Pisabarro A."/>
            <person name="Eastwood D.C."/>
            <person name="Martin F."/>
            <person name="Cullen D."/>
            <person name="Grigoriev I.V."/>
            <person name="Hibbett D.S."/>
        </authorList>
    </citation>
    <scope>NUCLEOTIDE SEQUENCE [LARGE SCALE GENOMIC DNA]</scope>
    <source>
        <strain evidence="5">RWD-64-598 SS2</strain>
    </source>
</reference>
<comment type="caution">
    <text evidence="4">The sequence shown here is derived from an EMBL/GenBank/DDBJ whole genome shotgun (WGS) entry which is preliminary data.</text>
</comment>
<name>A0A5M3MMP5_CONPW</name>
<accession>A0A5M3MMP5</accession>
<keyword evidence="2" id="KW-1133">Transmembrane helix</keyword>
<gene>
    <name evidence="4" type="ORF">CONPUDRAFT_165975</name>
</gene>